<feature type="region of interest" description="Disordered" evidence="1">
    <location>
        <begin position="1"/>
        <end position="25"/>
    </location>
</feature>
<evidence type="ECO:0000313" key="2">
    <source>
        <dbReference type="EMBL" id="CAB9521246.1"/>
    </source>
</evidence>
<gene>
    <name evidence="2" type="ORF">SEMRO_1178_G249471.1</name>
</gene>
<comment type="caution">
    <text evidence="2">The sequence shown here is derived from an EMBL/GenBank/DDBJ whole genome shotgun (WGS) entry which is preliminary data.</text>
</comment>
<proteinExistence type="predicted"/>
<evidence type="ECO:0000313" key="3">
    <source>
        <dbReference type="Proteomes" id="UP001153069"/>
    </source>
</evidence>
<dbReference type="EMBL" id="CAICTM010001176">
    <property type="protein sequence ID" value="CAB9521246.1"/>
    <property type="molecule type" value="Genomic_DNA"/>
</dbReference>
<dbReference type="Proteomes" id="UP001153069">
    <property type="component" value="Unassembled WGS sequence"/>
</dbReference>
<reference evidence="2" key="1">
    <citation type="submission" date="2020-06" db="EMBL/GenBank/DDBJ databases">
        <authorList>
            <consortium name="Plant Systems Biology data submission"/>
        </authorList>
    </citation>
    <scope>NUCLEOTIDE SEQUENCE</scope>
    <source>
        <strain evidence="2">D6</strain>
    </source>
</reference>
<keyword evidence="3" id="KW-1185">Reference proteome</keyword>
<evidence type="ECO:0000256" key="1">
    <source>
        <dbReference type="SAM" id="MobiDB-lite"/>
    </source>
</evidence>
<dbReference type="AlphaFoldDB" id="A0A9N8HPG4"/>
<sequence length="130" mass="14583">MFKRNRTSRGIERGHTPPVTPLNAHAGYGKSMVWAPKPKQRKEAPKPGFINERWVCGTCKTMTHSGGSLFSRSPITNDEVYKGVCIRCNPHMVPHTAREDFKTQGGKLGRPCVLPQFKYRYQPGATGAWI</sequence>
<protein>
    <submittedName>
        <fullName evidence="2">Uncharacterized protein</fullName>
    </submittedName>
</protein>
<name>A0A9N8HPG4_9STRA</name>
<organism evidence="2 3">
    <name type="scientific">Seminavis robusta</name>
    <dbReference type="NCBI Taxonomy" id="568900"/>
    <lineage>
        <taxon>Eukaryota</taxon>
        <taxon>Sar</taxon>
        <taxon>Stramenopiles</taxon>
        <taxon>Ochrophyta</taxon>
        <taxon>Bacillariophyta</taxon>
        <taxon>Bacillariophyceae</taxon>
        <taxon>Bacillariophycidae</taxon>
        <taxon>Naviculales</taxon>
        <taxon>Naviculaceae</taxon>
        <taxon>Seminavis</taxon>
    </lineage>
</organism>
<accession>A0A9N8HPG4</accession>